<dbReference type="Proteomes" id="UP001244011">
    <property type="component" value="Unassembled WGS sequence"/>
</dbReference>
<feature type="signal peptide" evidence="9">
    <location>
        <begin position="1"/>
        <end position="15"/>
    </location>
</feature>
<dbReference type="InterPro" id="IPR046530">
    <property type="entry name" value="BIM1-like_dom"/>
</dbReference>
<keyword evidence="3" id="KW-0336">GPI-anchor</keyword>
<accession>A0AAJ0FH56</accession>
<feature type="region of interest" description="Disordered" evidence="8">
    <location>
        <begin position="157"/>
        <end position="186"/>
    </location>
</feature>
<evidence type="ECO:0000256" key="4">
    <source>
        <dbReference type="ARBA" id="ARBA00022729"/>
    </source>
</evidence>
<keyword evidence="6" id="KW-0325">Glycoprotein</keyword>
<name>A0AAJ0FH56_9PEZI</name>
<dbReference type="GO" id="GO:0005886">
    <property type="term" value="C:plasma membrane"/>
    <property type="evidence" value="ECO:0007669"/>
    <property type="project" value="UniProtKB-SubCell"/>
</dbReference>
<dbReference type="GeneID" id="85308162"/>
<evidence type="ECO:0000256" key="6">
    <source>
        <dbReference type="ARBA" id="ARBA00023180"/>
    </source>
</evidence>
<dbReference type="EMBL" id="MU839031">
    <property type="protein sequence ID" value="KAK1763048.1"/>
    <property type="molecule type" value="Genomic_DNA"/>
</dbReference>
<keyword evidence="5" id="KW-0472">Membrane</keyword>
<gene>
    <name evidence="11" type="ORF">QBC33DRAFT_460267</name>
</gene>
<evidence type="ECO:0000256" key="9">
    <source>
        <dbReference type="SAM" id="SignalP"/>
    </source>
</evidence>
<dbReference type="AlphaFoldDB" id="A0AAJ0FH56"/>
<keyword evidence="2" id="KW-1003">Cell membrane</keyword>
<dbReference type="PANTHER" id="PTHR34992:SF1">
    <property type="entry name" value="COPPER ACQUISITION FACTOR BIM1-LIKE DOMAIN-CONTAINING PROTEIN"/>
    <property type="match status" value="1"/>
</dbReference>
<evidence type="ECO:0000256" key="3">
    <source>
        <dbReference type="ARBA" id="ARBA00022622"/>
    </source>
</evidence>
<evidence type="ECO:0000313" key="11">
    <source>
        <dbReference type="EMBL" id="KAK1763048.1"/>
    </source>
</evidence>
<feature type="chain" id="PRO_5042530333" description="Copper acquisition factor BIM1-like domain-containing protein" evidence="9">
    <location>
        <begin position="16"/>
        <end position="210"/>
    </location>
</feature>
<keyword evidence="12" id="KW-1185">Reference proteome</keyword>
<evidence type="ECO:0000256" key="7">
    <source>
        <dbReference type="ARBA" id="ARBA00023288"/>
    </source>
</evidence>
<organism evidence="11 12">
    <name type="scientific">Phialemonium atrogriseum</name>
    <dbReference type="NCBI Taxonomy" id="1093897"/>
    <lineage>
        <taxon>Eukaryota</taxon>
        <taxon>Fungi</taxon>
        <taxon>Dikarya</taxon>
        <taxon>Ascomycota</taxon>
        <taxon>Pezizomycotina</taxon>
        <taxon>Sordariomycetes</taxon>
        <taxon>Sordariomycetidae</taxon>
        <taxon>Cephalothecales</taxon>
        <taxon>Cephalothecaceae</taxon>
        <taxon>Phialemonium</taxon>
    </lineage>
</organism>
<evidence type="ECO:0000313" key="12">
    <source>
        <dbReference type="Proteomes" id="UP001244011"/>
    </source>
</evidence>
<proteinExistence type="predicted"/>
<dbReference type="CDD" id="cd21176">
    <property type="entry name" value="LPMO_auxiliary-like"/>
    <property type="match status" value="1"/>
</dbReference>
<feature type="compositionally biased region" description="Low complexity" evidence="8">
    <location>
        <begin position="158"/>
        <end position="186"/>
    </location>
</feature>
<dbReference type="Pfam" id="PF20238">
    <property type="entry name" value="BIM1-like_dom"/>
    <property type="match status" value="1"/>
</dbReference>
<evidence type="ECO:0000259" key="10">
    <source>
        <dbReference type="Pfam" id="PF20238"/>
    </source>
</evidence>
<comment type="caution">
    <text evidence="11">The sequence shown here is derived from an EMBL/GenBank/DDBJ whole genome shotgun (WGS) entry which is preliminary data.</text>
</comment>
<keyword evidence="7" id="KW-0449">Lipoprotein</keyword>
<protein>
    <recommendedName>
        <fullName evidence="10">Copper acquisition factor BIM1-like domain-containing protein</fullName>
    </recommendedName>
</protein>
<comment type="subcellular location">
    <subcellularLocation>
        <location evidence="1">Cell membrane</location>
        <topology evidence="1">Lipid-anchor</topology>
        <topology evidence="1">GPI-anchor</topology>
    </subcellularLocation>
</comment>
<evidence type="ECO:0000256" key="5">
    <source>
        <dbReference type="ARBA" id="ARBA00023136"/>
    </source>
</evidence>
<keyword evidence="4 9" id="KW-0732">Signal</keyword>
<dbReference type="GO" id="GO:0098552">
    <property type="term" value="C:side of membrane"/>
    <property type="evidence" value="ECO:0007669"/>
    <property type="project" value="UniProtKB-KW"/>
</dbReference>
<dbReference type="PANTHER" id="PTHR34992">
    <property type="entry name" value="HYPHAL ANASTAMOSIS-7 PROTEIN"/>
    <property type="match status" value="1"/>
</dbReference>
<feature type="domain" description="Copper acquisition factor BIM1-like" evidence="10">
    <location>
        <begin position="15"/>
        <end position="151"/>
    </location>
</feature>
<reference evidence="11" key="1">
    <citation type="submission" date="2023-06" db="EMBL/GenBank/DDBJ databases">
        <title>Genome-scale phylogeny and comparative genomics of the fungal order Sordariales.</title>
        <authorList>
            <consortium name="Lawrence Berkeley National Laboratory"/>
            <person name="Hensen N."/>
            <person name="Bonometti L."/>
            <person name="Westerberg I."/>
            <person name="Brannstrom I.O."/>
            <person name="Guillou S."/>
            <person name="Cros-Aarteil S."/>
            <person name="Calhoun S."/>
            <person name="Haridas S."/>
            <person name="Kuo A."/>
            <person name="Mondo S."/>
            <person name="Pangilinan J."/>
            <person name="Riley R."/>
            <person name="Labutti K."/>
            <person name="Andreopoulos B."/>
            <person name="Lipzen A."/>
            <person name="Chen C."/>
            <person name="Yanf M."/>
            <person name="Daum C."/>
            <person name="Ng V."/>
            <person name="Clum A."/>
            <person name="Steindorff A."/>
            <person name="Ohm R."/>
            <person name="Martin F."/>
            <person name="Silar P."/>
            <person name="Natvig D."/>
            <person name="Lalanne C."/>
            <person name="Gautier V."/>
            <person name="Ament-Velasquez S.L."/>
            <person name="Kruys A."/>
            <person name="Hutchinson M.I."/>
            <person name="Powell A.J."/>
            <person name="Barry K."/>
            <person name="Miller A.N."/>
            <person name="Grigoriev I.V."/>
            <person name="Debuchy R."/>
            <person name="Gladieux P."/>
            <person name="Thoren M.H."/>
            <person name="Johannesson H."/>
        </authorList>
    </citation>
    <scope>NUCLEOTIDE SEQUENCE</scope>
    <source>
        <strain evidence="11">8032-3</strain>
    </source>
</reference>
<dbReference type="InterPro" id="IPR046936">
    <property type="entry name" value="BIM1-like"/>
</dbReference>
<dbReference type="RefSeq" id="XP_060279261.1">
    <property type="nucleotide sequence ID" value="XM_060424975.1"/>
</dbReference>
<sequence length="210" mass="21266">MLSFHLLAFTTGALSHFVLQVPASIGFSDSLEGTGPCGSFDITSRTGESNWPVAGAPIQVITTHPHADWQIRAALLNDTSAFRNLVPNVSQGGIGTFCLPAVPGIAEWEGLEAVMQMTQHAVDGALYQCAAIKFVSGSAASVPGTCKNSTGITATFNPADAGTSTTTPGDATGAGTAATTTPSKATSRGARAEAVSVLLILAVSLMACVA</sequence>
<evidence type="ECO:0000256" key="1">
    <source>
        <dbReference type="ARBA" id="ARBA00004609"/>
    </source>
</evidence>
<evidence type="ECO:0000256" key="8">
    <source>
        <dbReference type="SAM" id="MobiDB-lite"/>
    </source>
</evidence>
<evidence type="ECO:0000256" key="2">
    <source>
        <dbReference type="ARBA" id="ARBA00022475"/>
    </source>
</evidence>